<keyword evidence="3" id="KW-0805">Transcription regulation</keyword>
<comment type="subcellular location">
    <subcellularLocation>
        <location evidence="1">Nucleus</location>
    </subcellularLocation>
</comment>
<keyword evidence="9" id="KW-1185">Reference proteome</keyword>
<gene>
    <name evidence="8 10" type="primary">taf-7.2</name>
    <name evidence="8" type="ORF">CELE_Y111B2A.16</name>
    <name evidence="10" type="ORF">Y111B2A.16</name>
</gene>
<dbReference type="Reactome" id="R-CEL-73779">
    <property type="pathway name" value="RNA Polymerase II Transcription Pre-Initiation And Promoter Opening"/>
</dbReference>
<feature type="region of interest" description="Disordered" evidence="6">
    <location>
        <begin position="199"/>
        <end position="236"/>
    </location>
</feature>
<feature type="region of interest" description="Disordered" evidence="6">
    <location>
        <begin position="1"/>
        <end position="32"/>
    </location>
</feature>
<dbReference type="Reactome" id="R-CEL-76042">
    <property type="pathway name" value="RNA Polymerase II Transcription Initiation And Promoter Clearance"/>
</dbReference>
<dbReference type="PANTHER" id="PTHR12228">
    <property type="entry name" value="TRANSCRIPTION INITIATION FACTOR TFIID 55 KD SUBUNIT-RELATED"/>
    <property type="match status" value="1"/>
</dbReference>
<accession>Q9NEW8</accession>
<evidence type="ECO:0000256" key="1">
    <source>
        <dbReference type="ARBA" id="ARBA00004123"/>
    </source>
</evidence>
<dbReference type="RefSeq" id="NP_001379275.1">
    <property type="nucleotide sequence ID" value="NM_001392220.1"/>
</dbReference>
<dbReference type="Reactome" id="R-CEL-75953">
    <property type="pathway name" value="RNA Polymerase II Transcription Initiation"/>
</dbReference>
<dbReference type="Proteomes" id="UP000001940">
    <property type="component" value="Chromosome III"/>
</dbReference>
<evidence type="ECO:0000256" key="6">
    <source>
        <dbReference type="SAM" id="MobiDB-lite"/>
    </source>
</evidence>
<feature type="domain" description="TAFII55 protein conserved region" evidence="7">
    <location>
        <begin position="35"/>
        <end position="193"/>
    </location>
</feature>
<keyword evidence="5" id="KW-0539">Nucleus</keyword>
<protein>
    <submittedName>
        <fullName evidence="8">TAFII55 protein conserved region domain-containing protein</fullName>
    </submittedName>
</protein>
<dbReference type="Reactome" id="R-CEL-674695">
    <property type="pathway name" value="RNA Polymerase II Pre-transcription Events"/>
</dbReference>
<dbReference type="SMR" id="Q9NEW8"/>
<dbReference type="CDD" id="cd08047">
    <property type="entry name" value="TAF7"/>
    <property type="match status" value="1"/>
</dbReference>
<dbReference type="STRING" id="6239.Y111B2A.16.1"/>
<dbReference type="WormBase" id="Y111B2A.16">
    <property type="protein sequence ID" value="CE24137"/>
    <property type="gene ID" value="WBGene00006389"/>
    <property type="gene designation" value="taf-7.2"/>
</dbReference>
<dbReference type="HOGENOM" id="CLU_037860_2_0_1"/>
<dbReference type="KEGG" id="cel:CELE_Y111B2A.16"/>
<dbReference type="InterPro" id="IPR006751">
    <property type="entry name" value="TAFII55_prot_cons_reg"/>
</dbReference>
<proteinExistence type="evidence at protein level"/>
<dbReference type="EMBL" id="BX284603">
    <property type="protein sequence ID" value="CAC35845.1"/>
    <property type="molecule type" value="Genomic_DNA"/>
</dbReference>
<dbReference type="InterPro" id="IPR037817">
    <property type="entry name" value="TAF7"/>
</dbReference>
<dbReference type="InParanoid" id="Q9NEW8"/>
<dbReference type="FunCoup" id="Q9NEW8">
    <property type="interactions" value="1810"/>
</dbReference>
<dbReference type="PaxDb" id="6239-Y111B2A.16"/>
<comment type="similarity">
    <text evidence="2">Belongs to the TAF7 family.</text>
</comment>
<dbReference type="OMA" id="QWPHGLT"/>
<dbReference type="SMART" id="SM01370">
    <property type="entry name" value="TAFII55_N"/>
    <property type="match status" value="1"/>
</dbReference>
<evidence type="ECO:0000256" key="4">
    <source>
        <dbReference type="ARBA" id="ARBA00023163"/>
    </source>
</evidence>
<dbReference type="GO" id="GO:0051123">
    <property type="term" value="P:RNA polymerase II preinitiation complex assembly"/>
    <property type="evidence" value="ECO:0000318"/>
    <property type="project" value="GO_Central"/>
</dbReference>
<evidence type="ECO:0000313" key="9">
    <source>
        <dbReference type="Proteomes" id="UP000001940"/>
    </source>
</evidence>
<dbReference type="Pfam" id="PF04658">
    <property type="entry name" value="TAFII55_N"/>
    <property type="match status" value="1"/>
</dbReference>
<evidence type="ECO:0000256" key="5">
    <source>
        <dbReference type="ARBA" id="ARBA00023242"/>
    </source>
</evidence>
<evidence type="ECO:0000256" key="2">
    <source>
        <dbReference type="ARBA" id="ARBA00009368"/>
    </source>
</evidence>
<dbReference type="Reactome" id="R-CEL-73776">
    <property type="pathway name" value="RNA Polymerase II Promoter Escape"/>
</dbReference>
<dbReference type="AlphaFoldDB" id="Q9NEW8"/>
<evidence type="ECO:0007829" key="11">
    <source>
        <dbReference type="PeptideAtlas" id="Q9NEW8"/>
    </source>
</evidence>
<dbReference type="GO" id="GO:0005669">
    <property type="term" value="C:transcription factor TFIID complex"/>
    <property type="evidence" value="ECO:0000318"/>
    <property type="project" value="GO_Central"/>
</dbReference>
<feature type="compositionally biased region" description="Basic and acidic residues" evidence="6">
    <location>
        <begin position="199"/>
        <end position="212"/>
    </location>
</feature>
<dbReference type="OrthoDB" id="153872at2759"/>
<dbReference type="AGR" id="WB:WBGene00006389"/>
<dbReference type="Bgee" id="WBGene00006389">
    <property type="expression patterns" value="Expressed in embryo and 4 other cell types or tissues"/>
</dbReference>
<keyword evidence="11" id="KW-1267">Proteomics identification</keyword>
<reference evidence="8 9" key="1">
    <citation type="journal article" date="1998" name="Science">
        <title>Genome sequence of the nematode C. elegans: a platform for investigating biology.</title>
        <authorList>
            <consortium name="The C. elegans sequencing consortium"/>
            <person name="Sulson J.E."/>
            <person name="Waterston R."/>
        </authorList>
    </citation>
    <scope>NUCLEOTIDE SEQUENCE [LARGE SCALE GENOMIC DNA]</scope>
    <source>
        <strain evidence="8 9">Bristol N2</strain>
    </source>
</reference>
<dbReference type="PANTHER" id="PTHR12228:SF15">
    <property type="entry name" value="TAFII55 PROTEIN CONSERVED REGION DOMAIN-CONTAINING PROTEIN"/>
    <property type="match status" value="1"/>
</dbReference>
<evidence type="ECO:0000313" key="10">
    <source>
        <dbReference type="WormBase" id="Y111B2A.16"/>
    </source>
</evidence>
<keyword evidence="4" id="KW-0804">Transcription</keyword>
<feature type="compositionally biased region" description="Acidic residues" evidence="6">
    <location>
        <begin position="222"/>
        <end position="236"/>
    </location>
</feature>
<sequence>MSIYPGVRPPMKRGPKPQSFFDDTPVASSDDPPDFESHIVLRVPEDCVGRIEKIIQSDGKHEEFSLNLNSDARNSTVRIGNQLLNGKILDLPTITEIHKTLDNKSLYKVADVSQILVCTHDSINSIASSSEDAAQKAAAAKAKQWQYPHGLTPPMKSARKKRFRKTKKKKFMDAPEVEKELKRLLRADLEADSVKWEIVEGNKEGATDEVRTQRHVTYPSSSEDESDVGDDDDKDD</sequence>
<evidence type="ECO:0000256" key="3">
    <source>
        <dbReference type="ARBA" id="ARBA00023015"/>
    </source>
</evidence>
<dbReference type="eggNOG" id="KOG4011">
    <property type="taxonomic scope" value="Eukaryota"/>
</dbReference>
<dbReference type="UCSC" id="Y111B2A.16">
    <property type="organism name" value="c. elegans"/>
</dbReference>
<evidence type="ECO:0000259" key="7">
    <source>
        <dbReference type="SMART" id="SM01370"/>
    </source>
</evidence>
<dbReference type="PhylomeDB" id="Q9NEW8"/>
<name>Q9NEW8_CAEEL</name>
<dbReference type="CTD" id="176686"/>
<dbReference type="GeneID" id="176686"/>
<dbReference type="PeptideAtlas" id="Q9NEW8"/>
<organism evidence="8 9">
    <name type="scientific">Caenorhabditis elegans</name>
    <dbReference type="NCBI Taxonomy" id="6239"/>
    <lineage>
        <taxon>Eukaryota</taxon>
        <taxon>Metazoa</taxon>
        <taxon>Ecdysozoa</taxon>
        <taxon>Nematoda</taxon>
        <taxon>Chromadorea</taxon>
        <taxon>Rhabditida</taxon>
        <taxon>Rhabditina</taxon>
        <taxon>Rhabditomorpha</taxon>
        <taxon>Rhabditoidea</taxon>
        <taxon>Rhabditidae</taxon>
        <taxon>Peloderinae</taxon>
        <taxon>Caenorhabditis</taxon>
    </lineage>
</organism>
<evidence type="ECO:0000313" key="8">
    <source>
        <dbReference type="EMBL" id="CAC35845.1"/>
    </source>
</evidence>